<keyword evidence="1" id="KW-1133">Transmembrane helix</keyword>
<dbReference type="InterPro" id="IPR018710">
    <property type="entry name" value="DUF2232"/>
</dbReference>
<feature type="transmembrane region" description="Helical" evidence="1">
    <location>
        <begin position="115"/>
        <end position="140"/>
    </location>
</feature>
<dbReference type="Pfam" id="PF09991">
    <property type="entry name" value="DUF2232"/>
    <property type="match status" value="1"/>
</dbReference>
<evidence type="ECO:0000313" key="2">
    <source>
        <dbReference type="EMBL" id="GGJ97197.1"/>
    </source>
</evidence>
<keyword evidence="3" id="KW-1185">Reference proteome</keyword>
<comment type="caution">
    <text evidence="2">The sequence shown here is derived from an EMBL/GenBank/DDBJ whole genome shotgun (WGS) entry which is preliminary data.</text>
</comment>
<sequence length="325" mass="35742">MSLFPYFFRVVEVTNVGMSVRGVVEGAVALALYGVMLALSAYTPLGLFLSLVLPLPFAVYAARQGWQPSAWAAALALVLTAFLFGLPAVPAAVFAGAVGTALGGAHRKRRPAEQAVLLAFLAALVSMLLLLVALAAFFNINLVERFETLMRESLQAAERMLERAGMDVERQAAMWHESGRWLHQLIPSMLLMSAATVALVNQWAAGHVLRRMGVPVRRLPPLKDWRLPRSLLYYYLASIVLLFIPGVRDVTWLANVAWNGQALLSVLFVLQGLSLVFFVADARGWSPWVGRAVVILLFLFPHLFLILSLAGIVDLATRVRDVIRR</sequence>
<keyword evidence="1" id="KW-0472">Membrane</keyword>
<keyword evidence="1" id="KW-0812">Transmembrane</keyword>
<evidence type="ECO:0008006" key="4">
    <source>
        <dbReference type="Google" id="ProtNLM"/>
    </source>
</evidence>
<feature type="transmembrane region" description="Helical" evidence="1">
    <location>
        <begin position="230"/>
        <end position="248"/>
    </location>
</feature>
<feature type="transmembrane region" description="Helical" evidence="1">
    <location>
        <begin position="185"/>
        <end position="209"/>
    </location>
</feature>
<dbReference type="PANTHER" id="PTHR41324:SF1">
    <property type="entry name" value="DUF2232 DOMAIN-CONTAINING PROTEIN"/>
    <property type="match status" value="1"/>
</dbReference>
<feature type="transmembrane region" description="Helical" evidence="1">
    <location>
        <begin position="260"/>
        <end position="280"/>
    </location>
</feature>
<feature type="transmembrane region" description="Helical" evidence="1">
    <location>
        <begin position="292"/>
        <end position="313"/>
    </location>
</feature>
<feature type="transmembrane region" description="Helical" evidence="1">
    <location>
        <begin position="74"/>
        <end position="103"/>
    </location>
</feature>
<reference evidence="2" key="2">
    <citation type="submission" date="2020-09" db="EMBL/GenBank/DDBJ databases">
        <authorList>
            <person name="Sun Q."/>
            <person name="Ohkuma M."/>
        </authorList>
    </citation>
    <scope>NUCLEOTIDE SEQUENCE</scope>
    <source>
        <strain evidence="2">JCM 14719</strain>
    </source>
</reference>
<evidence type="ECO:0000313" key="3">
    <source>
        <dbReference type="Proteomes" id="UP000637720"/>
    </source>
</evidence>
<protein>
    <recommendedName>
        <fullName evidence="4">DUF2232 domain-containing protein</fullName>
    </recommendedName>
</protein>
<dbReference type="Proteomes" id="UP000637720">
    <property type="component" value="Unassembled WGS sequence"/>
</dbReference>
<dbReference type="PANTHER" id="PTHR41324">
    <property type="entry name" value="MEMBRANE PROTEIN-RELATED"/>
    <property type="match status" value="1"/>
</dbReference>
<name>A0A8J3B5L4_9BACI</name>
<evidence type="ECO:0000256" key="1">
    <source>
        <dbReference type="SAM" id="Phobius"/>
    </source>
</evidence>
<reference evidence="2" key="1">
    <citation type="journal article" date="2014" name="Int. J. Syst. Evol. Microbiol.">
        <title>Complete genome sequence of Corynebacterium casei LMG S-19264T (=DSM 44701T), isolated from a smear-ripened cheese.</title>
        <authorList>
            <consortium name="US DOE Joint Genome Institute (JGI-PGF)"/>
            <person name="Walter F."/>
            <person name="Albersmeier A."/>
            <person name="Kalinowski J."/>
            <person name="Ruckert C."/>
        </authorList>
    </citation>
    <scope>NUCLEOTIDE SEQUENCE</scope>
    <source>
        <strain evidence="2">JCM 14719</strain>
    </source>
</reference>
<proteinExistence type="predicted"/>
<accession>A0A8J3B5L4</accession>
<gene>
    <name evidence="2" type="ORF">GCM10007043_08800</name>
</gene>
<dbReference type="EMBL" id="BMOF01000012">
    <property type="protein sequence ID" value="GGJ97197.1"/>
    <property type="molecule type" value="Genomic_DNA"/>
</dbReference>
<organism evidence="2 3">
    <name type="scientific">Calditerricola satsumensis</name>
    <dbReference type="NCBI Taxonomy" id="373054"/>
    <lineage>
        <taxon>Bacteria</taxon>
        <taxon>Bacillati</taxon>
        <taxon>Bacillota</taxon>
        <taxon>Bacilli</taxon>
        <taxon>Bacillales</taxon>
        <taxon>Bacillaceae</taxon>
        <taxon>Calditerricola</taxon>
    </lineage>
</organism>
<dbReference type="AlphaFoldDB" id="A0A8J3B5L4"/>